<evidence type="ECO:0000259" key="3">
    <source>
        <dbReference type="Pfam" id="PF01408"/>
    </source>
</evidence>
<dbReference type="Pfam" id="PF22725">
    <property type="entry name" value="GFO_IDH_MocA_C3"/>
    <property type="match status" value="1"/>
</dbReference>
<dbReference type="Proteomes" id="UP000215509">
    <property type="component" value="Unassembled WGS sequence"/>
</dbReference>
<dbReference type="SUPFAM" id="SSF55347">
    <property type="entry name" value="Glyceraldehyde-3-phosphate dehydrogenase-like, C-terminal domain"/>
    <property type="match status" value="1"/>
</dbReference>
<dbReference type="PANTHER" id="PTHR43708:SF5">
    <property type="entry name" value="CONSERVED EXPRESSED OXIDOREDUCTASE (EUROFUNG)-RELATED"/>
    <property type="match status" value="1"/>
</dbReference>
<dbReference type="InterPro" id="IPR000683">
    <property type="entry name" value="Gfo/Idh/MocA-like_OxRdtase_N"/>
</dbReference>
<comment type="similarity">
    <text evidence="1">Belongs to the Gfo/Idh/MocA family.</text>
</comment>
<dbReference type="Gene3D" id="3.40.50.720">
    <property type="entry name" value="NAD(P)-binding Rossmann-like Domain"/>
    <property type="match status" value="1"/>
</dbReference>
<name>A0A229UWV1_9BACL</name>
<organism evidence="5 6">
    <name type="scientific">Paenibacillus rigui</name>
    <dbReference type="NCBI Taxonomy" id="554312"/>
    <lineage>
        <taxon>Bacteria</taxon>
        <taxon>Bacillati</taxon>
        <taxon>Bacillota</taxon>
        <taxon>Bacilli</taxon>
        <taxon>Bacillales</taxon>
        <taxon>Paenibacillaceae</taxon>
        <taxon>Paenibacillus</taxon>
    </lineage>
</organism>
<sequence length="364" mass="40914">MEFIRPEQYLPRKSHISDVNKYGIGLIGCGSIANSAHLPAYRKYGLRIAACCDVSEEAARATAEKFDIPFWTTDVNELLEREDVAVIDMAIHPAPRLEVLRQISKAPRPVLCQKPLDLDLEHAKVLSEEASRLGITLGVNQQARWAPAHMALKLVLEQQLLGDIYSIHHHMRSFQDQAGWWWTKMNHFNIVDHGVHYVDLCRYFNPTGQEWSRVHCTTAQLKEQNAIDPLIYSANVEFGPKGGRNPLMAALHFNNIAKANRSHGNTWWVDGTEGSAWCTQDTLYMALTKHKNVVHEIKLKGSWFPDAFAGSMLAFITSIDQGTQPPVTPEDNLQTVAMTTAMVISSQEGRVVEREHLLKGSEQG</sequence>
<dbReference type="Pfam" id="PF01408">
    <property type="entry name" value="GFO_IDH_MocA"/>
    <property type="match status" value="1"/>
</dbReference>
<dbReference type="GO" id="GO:0016491">
    <property type="term" value="F:oxidoreductase activity"/>
    <property type="evidence" value="ECO:0007669"/>
    <property type="project" value="UniProtKB-KW"/>
</dbReference>
<feature type="domain" description="GFO/IDH/MocA-like oxidoreductase" evidence="4">
    <location>
        <begin position="151"/>
        <end position="276"/>
    </location>
</feature>
<accession>A0A229UWV1</accession>
<dbReference type="SUPFAM" id="SSF51735">
    <property type="entry name" value="NAD(P)-binding Rossmann-fold domains"/>
    <property type="match status" value="1"/>
</dbReference>
<evidence type="ECO:0000313" key="6">
    <source>
        <dbReference type="Proteomes" id="UP000215509"/>
    </source>
</evidence>
<dbReference type="OrthoDB" id="6183734at2"/>
<keyword evidence="2" id="KW-0560">Oxidoreductase</keyword>
<evidence type="ECO:0000313" key="5">
    <source>
        <dbReference type="EMBL" id="OXM87977.1"/>
    </source>
</evidence>
<reference evidence="5 6" key="1">
    <citation type="submission" date="2017-07" db="EMBL/GenBank/DDBJ databases">
        <title>Genome sequencing and assembly of Paenibacillus rigui.</title>
        <authorList>
            <person name="Mayilraj S."/>
        </authorList>
    </citation>
    <scope>NUCLEOTIDE SEQUENCE [LARGE SCALE GENOMIC DNA]</scope>
    <source>
        <strain evidence="5 6">JCM 16352</strain>
    </source>
</reference>
<dbReference type="EMBL" id="NMQW01000002">
    <property type="protein sequence ID" value="OXM87977.1"/>
    <property type="molecule type" value="Genomic_DNA"/>
</dbReference>
<dbReference type="PANTHER" id="PTHR43708">
    <property type="entry name" value="CONSERVED EXPRESSED OXIDOREDUCTASE (EUROFUNG)"/>
    <property type="match status" value="1"/>
</dbReference>
<dbReference type="Gene3D" id="3.30.360.10">
    <property type="entry name" value="Dihydrodipicolinate Reductase, domain 2"/>
    <property type="match status" value="1"/>
</dbReference>
<evidence type="ECO:0000259" key="4">
    <source>
        <dbReference type="Pfam" id="PF22725"/>
    </source>
</evidence>
<feature type="domain" description="Gfo/Idh/MocA-like oxidoreductase N-terminal" evidence="3">
    <location>
        <begin position="24"/>
        <end position="140"/>
    </location>
</feature>
<dbReference type="GO" id="GO:0000166">
    <property type="term" value="F:nucleotide binding"/>
    <property type="evidence" value="ECO:0007669"/>
    <property type="project" value="InterPro"/>
</dbReference>
<proteinExistence type="inferred from homology"/>
<dbReference type="InterPro" id="IPR055170">
    <property type="entry name" value="GFO_IDH_MocA-like_dom"/>
</dbReference>
<comment type="caution">
    <text evidence="5">The sequence shown here is derived from an EMBL/GenBank/DDBJ whole genome shotgun (WGS) entry which is preliminary data.</text>
</comment>
<evidence type="ECO:0000256" key="2">
    <source>
        <dbReference type="ARBA" id="ARBA00023002"/>
    </source>
</evidence>
<evidence type="ECO:0000256" key="1">
    <source>
        <dbReference type="ARBA" id="ARBA00010928"/>
    </source>
</evidence>
<dbReference type="InterPro" id="IPR051317">
    <property type="entry name" value="Gfo/Idh/MocA_oxidoreduct"/>
</dbReference>
<keyword evidence="6" id="KW-1185">Reference proteome</keyword>
<dbReference type="InterPro" id="IPR036291">
    <property type="entry name" value="NAD(P)-bd_dom_sf"/>
</dbReference>
<protein>
    <submittedName>
        <fullName evidence="5">Oxidoreductase</fullName>
    </submittedName>
</protein>
<dbReference type="AlphaFoldDB" id="A0A229UWV1"/>
<gene>
    <name evidence="5" type="ORF">CF651_02445</name>
</gene>